<name>A0A1G4BSK6_9PEZI</name>
<reference evidence="1 2" key="1">
    <citation type="submission" date="2016-09" db="EMBL/GenBank/DDBJ databases">
        <authorList>
            <person name="Capua I."/>
            <person name="De Benedictis P."/>
            <person name="Joannis T."/>
            <person name="Lombin L.H."/>
            <person name="Cattoli G."/>
        </authorList>
    </citation>
    <scope>NUCLEOTIDE SEQUENCE [LARGE SCALE GENOMIC DNA]</scope>
    <source>
        <strain evidence="1 2">IMI 309357</strain>
    </source>
</reference>
<evidence type="ECO:0000313" key="1">
    <source>
        <dbReference type="EMBL" id="OHF04247.1"/>
    </source>
</evidence>
<dbReference type="GeneID" id="34553753"/>
<protein>
    <submittedName>
        <fullName evidence="1">Uncharacterized protein</fullName>
    </submittedName>
</protein>
<keyword evidence="2" id="KW-1185">Reference proteome</keyword>
<dbReference type="Proteomes" id="UP000176998">
    <property type="component" value="Unassembled WGS sequence"/>
</dbReference>
<organism evidence="1 2">
    <name type="scientific">Colletotrichum orchidophilum</name>
    <dbReference type="NCBI Taxonomy" id="1209926"/>
    <lineage>
        <taxon>Eukaryota</taxon>
        <taxon>Fungi</taxon>
        <taxon>Dikarya</taxon>
        <taxon>Ascomycota</taxon>
        <taxon>Pezizomycotina</taxon>
        <taxon>Sordariomycetes</taxon>
        <taxon>Hypocreomycetidae</taxon>
        <taxon>Glomerellales</taxon>
        <taxon>Glomerellaceae</taxon>
        <taxon>Colletotrichum</taxon>
    </lineage>
</organism>
<dbReference type="AlphaFoldDB" id="A0A1G4BSK6"/>
<comment type="caution">
    <text evidence="1">The sequence shown here is derived from an EMBL/GenBank/DDBJ whole genome shotgun (WGS) entry which is preliminary data.</text>
</comment>
<gene>
    <name evidence="1" type="ORF">CORC01_00586</name>
</gene>
<accession>A0A1G4BSK6</accession>
<dbReference type="RefSeq" id="XP_022481382.1">
    <property type="nucleotide sequence ID" value="XM_022612243.1"/>
</dbReference>
<dbReference type="EMBL" id="MJBS01000003">
    <property type="protein sequence ID" value="OHF04247.1"/>
    <property type="molecule type" value="Genomic_DNA"/>
</dbReference>
<proteinExistence type="predicted"/>
<sequence length="59" mass="6499">MSWSRWSSASRSPDHDVALRPCMHCGQITGQFPFCLLAVGPFNQASGSLLSFENPFGIR</sequence>
<evidence type="ECO:0000313" key="2">
    <source>
        <dbReference type="Proteomes" id="UP000176998"/>
    </source>
</evidence>